<sequence>MSPEEYRLKAAWNQTRIPIVLRRGGKGERLRVRLPFADDNYQWLRDARRIKPEWIASEKYWELPKAWFNDFVDRSLEKYGCVYVVQPFREQEICARACMEAEGHECQCSCMGVNHGTGVSGSWFEVSDYFAIRSHSPKLACRLMVTKSYPK</sequence>
<dbReference type="RefSeq" id="WP_100081110.1">
    <property type="nucleotide sequence ID" value="NZ_NQVN01000008.1"/>
</dbReference>
<reference evidence="1 2" key="1">
    <citation type="submission" date="2017-08" db="EMBL/GenBank/DDBJ databases">
        <title>Pleomorphomonas carboxidotrophicus sp. nov., a new mesophilic hydrogenogenic carboxidotroph.</title>
        <authorList>
            <person name="Esquivel-Elizondo S."/>
            <person name="Krajmalnik-Brown R."/>
            <person name="Maldonado J."/>
        </authorList>
    </citation>
    <scope>NUCLEOTIDE SEQUENCE [LARGE SCALE GENOMIC DNA]</scope>
    <source>
        <strain evidence="1 2">SVCO-16</strain>
    </source>
</reference>
<protein>
    <submittedName>
        <fullName evidence="1">Uncharacterized protein</fullName>
    </submittedName>
</protein>
<comment type="caution">
    <text evidence="1">The sequence shown here is derived from an EMBL/GenBank/DDBJ whole genome shotgun (WGS) entry which is preliminary data.</text>
</comment>
<dbReference type="EMBL" id="NQVN01000008">
    <property type="protein sequence ID" value="PIO98816.1"/>
    <property type="molecule type" value="Genomic_DNA"/>
</dbReference>
<dbReference type="AlphaFoldDB" id="A0A2G9WVS7"/>
<proteinExistence type="predicted"/>
<organism evidence="1 2">
    <name type="scientific">Pleomorphomonas carboxyditropha</name>
    <dbReference type="NCBI Taxonomy" id="2023338"/>
    <lineage>
        <taxon>Bacteria</taxon>
        <taxon>Pseudomonadati</taxon>
        <taxon>Pseudomonadota</taxon>
        <taxon>Alphaproteobacteria</taxon>
        <taxon>Hyphomicrobiales</taxon>
        <taxon>Pleomorphomonadaceae</taxon>
        <taxon>Pleomorphomonas</taxon>
    </lineage>
</organism>
<evidence type="ECO:0000313" key="1">
    <source>
        <dbReference type="EMBL" id="PIO98816.1"/>
    </source>
</evidence>
<keyword evidence="2" id="KW-1185">Reference proteome</keyword>
<dbReference type="OrthoDB" id="581550at2"/>
<accession>A0A2G9WVS7</accession>
<evidence type="ECO:0000313" key="2">
    <source>
        <dbReference type="Proteomes" id="UP000231070"/>
    </source>
</evidence>
<name>A0A2G9WVS7_9HYPH</name>
<dbReference type="Proteomes" id="UP000231070">
    <property type="component" value="Unassembled WGS sequence"/>
</dbReference>
<gene>
    <name evidence="1" type="ORF">CJ014_14055</name>
</gene>